<dbReference type="RefSeq" id="WP_317695310.1">
    <property type="nucleotide sequence ID" value="NZ_AP026801.1"/>
</dbReference>
<protein>
    <recommendedName>
        <fullName evidence="14">PTS system sucrose-specific EIIBCA component</fullName>
        <ecNumber evidence="11">2.7.1.211</ecNumber>
    </recommendedName>
    <alternativeName>
        <fullName evidence="15">EIIBCA-Scr</fullName>
    </alternativeName>
</protein>
<feature type="domain" description="PTS EIIC type-1" evidence="20">
    <location>
        <begin position="109"/>
        <end position="458"/>
    </location>
</feature>
<dbReference type="InterPro" id="IPR011055">
    <property type="entry name" value="Dup_hybrid_motif"/>
</dbReference>
<evidence type="ECO:0000256" key="1">
    <source>
        <dbReference type="ARBA" id="ARBA00004651"/>
    </source>
</evidence>
<feature type="active site" description="Phosphocysteine intermediate; for EIIB activity" evidence="16">
    <location>
        <position position="26"/>
    </location>
</feature>
<evidence type="ECO:0000256" key="4">
    <source>
        <dbReference type="ARBA" id="ARBA00022597"/>
    </source>
</evidence>
<feature type="transmembrane region" description="Helical" evidence="17">
    <location>
        <begin position="118"/>
        <end position="138"/>
    </location>
</feature>
<feature type="transmembrane region" description="Helical" evidence="17">
    <location>
        <begin position="150"/>
        <end position="170"/>
    </location>
</feature>
<dbReference type="GO" id="GO:0009401">
    <property type="term" value="P:phosphoenolpyruvate-dependent sugar phosphotransferase system"/>
    <property type="evidence" value="ECO:0007669"/>
    <property type="project" value="UniProtKB-KW"/>
</dbReference>
<dbReference type="InterPro" id="IPR018113">
    <property type="entry name" value="PTrfase_EIIB_Cys"/>
</dbReference>
<dbReference type="GO" id="GO:0090589">
    <property type="term" value="F:protein-phosphocysteine-trehalose phosphotransferase system transporter activity"/>
    <property type="evidence" value="ECO:0007669"/>
    <property type="project" value="TreeGrafter"/>
</dbReference>
<keyword evidence="10 17" id="KW-0472">Membrane</keyword>
<keyword evidence="9 17" id="KW-1133">Transmembrane helix</keyword>
<feature type="transmembrane region" description="Helical" evidence="17">
    <location>
        <begin position="203"/>
        <end position="228"/>
    </location>
</feature>
<dbReference type="GO" id="GO:0016301">
    <property type="term" value="F:kinase activity"/>
    <property type="evidence" value="ECO:0007669"/>
    <property type="project" value="UniProtKB-KW"/>
</dbReference>
<evidence type="ECO:0000256" key="7">
    <source>
        <dbReference type="ARBA" id="ARBA00022692"/>
    </source>
</evidence>
<dbReference type="Proteomes" id="UP001321804">
    <property type="component" value="Chromosome"/>
</dbReference>
<comment type="subcellular location">
    <subcellularLocation>
        <location evidence="1">Cell membrane</location>
        <topology evidence="1">Multi-pass membrane protein</topology>
    </subcellularLocation>
</comment>
<dbReference type="GO" id="GO:0005886">
    <property type="term" value="C:plasma membrane"/>
    <property type="evidence" value="ECO:0007669"/>
    <property type="project" value="UniProtKB-SubCell"/>
</dbReference>
<organism evidence="21 22">
    <name type="scientific">Xylocopilactobacillus apis</name>
    <dbReference type="NCBI Taxonomy" id="2932183"/>
    <lineage>
        <taxon>Bacteria</taxon>
        <taxon>Bacillati</taxon>
        <taxon>Bacillota</taxon>
        <taxon>Bacilli</taxon>
        <taxon>Lactobacillales</taxon>
        <taxon>Lactobacillaceae</taxon>
        <taxon>Xylocopilactobacillus</taxon>
    </lineage>
</organism>
<keyword evidence="22" id="KW-1185">Reference proteome</keyword>
<reference evidence="21 22" key="1">
    <citation type="journal article" date="2023" name="Microbiol. Spectr.">
        <title>Symbiosis of Carpenter Bees with Uncharacterized Lactic Acid Bacteria Showing NAD Auxotrophy.</title>
        <authorList>
            <person name="Kawasaki S."/>
            <person name="Ozawa K."/>
            <person name="Mori T."/>
            <person name="Yamamoto A."/>
            <person name="Ito M."/>
            <person name="Ohkuma M."/>
            <person name="Sakamoto M."/>
            <person name="Matsutani M."/>
        </authorList>
    </citation>
    <scope>NUCLEOTIDE SEQUENCE [LARGE SCALE GENOMIC DNA]</scope>
    <source>
        <strain evidence="21 22">KimC2</strain>
    </source>
</reference>
<evidence type="ECO:0000256" key="11">
    <source>
        <dbReference type="ARBA" id="ARBA00044053"/>
    </source>
</evidence>
<evidence type="ECO:0000256" key="6">
    <source>
        <dbReference type="ARBA" id="ARBA00022683"/>
    </source>
</evidence>
<keyword evidence="7 17" id="KW-0812">Transmembrane</keyword>
<dbReference type="FunFam" id="2.70.70.10:FF:000001">
    <property type="entry name" value="PTS system glucose-specific IIA component"/>
    <property type="match status" value="1"/>
</dbReference>
<dbReference type="NCBIfam" id="TIGR01995">
    <property type="entry name" value="PTS-II-ABC-beta"/>
    <property type="match status" value="1"/>
</dbReference>
<feature type="transmembrane region" description="Helical" evidence="17">
    <location>
        <begin position="248"/>
        <end position="281"/>
    </location>
</feature>
<dbReference type="PROSITE" id="PS51103">
    <property type="entry name" value="PTS_EIIC_TYPE_1"/>
    <property type="match status" value="1"/>
</dbReference>
<evidence type="ECO:0000256" key="10">
    <source>
        <dbReference type="ARBA" id="ARBA00023136"/>
    </source>
</evidence>
<gene>
    <name evidence="21" type="ORF">KIMC2_13680</name>
</gene>
<feature type="transmembrane region" description="Helical" evidence="17">
    <location>
        <begin position="176"/>
        <end position="196"/>
    </location>
</feature>
<evidence type="ECO:0000256" key="13">
    <source>
        <dbReference type="ARBA" id="ARBA00048931"/>
    </source>
</evidence>
<dbReference type="InterPro" id="IPR001996">
    <property type="entry name" value="PTS_IIB_1"/>
</dbReference>
<dbReference type="PROSITE" id="PS51098">
    <property type="entry name" value="PTS_EIIB_TYPE_1"/>
    <property type="match status" value="1"/>
</dbReference>
<dbReference type="Pfam" id="PF02378">
    <property type="entry name" value="PTS_EIIC"/>
    <property type="match status" value="1"/>
</dbReference>
<feature type="transmembrane region" description="Helical" evidence="17">
    <location>
        <begin position="385"/>
        <end position="405"/>
    </location>
</feature>
<feature type="domain" description="PTS EIIA type-1" evidence="18">
    <location>
        <begin position="499"/>
        <end position="603"/>
    </location>
</feature>
<evidence type="ECO:0000256" key="3">
    <source>
        <dbReference type="ARBA" id="ARBA00022475"/>
    </source>
</evidence>
<dbReference type="AlphaFoldDB" id="A0AAU9DF11"/>
<dbReference type="PROSITE" id="PS01035">
    <property type="entry name" value="PTS_EIIB_TYPE_1_CYS"/>
    <property type="match status" value="1"/>
</dbReference>
<dbReference type="Pfam" id="PF00358">
    <property type="entry name" value="PTS_EIIA_1"/>
    <property type="match status" value="1"/>
</dbReference>
<dbReference type="InterPro" id="IPR013013">
    <property type="entry name" value="PTS_EIIC_1"/>
</dbReference>
<dbReference type="PROSITE" id="PS00371">
    <property type="entry name" value="PTS_EIIA_TYPE_1_HIS"/>
    <property type="match status" value="1"/>
</dbReference>
<evidence type="ECO:0000256" key="14">
    <source>
        <dbReference type="ARBA" id="ARBA00074554"/>
    </source>
</evidence>
<feature type="transmembrane region" description="Helical" evidence="17">
    <location>
        <begin position="293"/>
        <end position="315"/>
    </location>
</feature>
<evidence type="ECO:0000256" key="12">
    <source>
        <dbReference type="ARBA" id="ARBA00045139"/>
    </source>
</evidence>
<dbReference type="PROSITE" id="PS51093">
    <property type="entry name" value="PTS_EIIA_TYPE_1"/>
    <property type="match status" value="1"/>
</dbReference>
<evidence type="ECO:0000256" key="2">
    <source>
        <dbReference type="ARBA" id="ARBA00022448"/>
    </source>
</evidence>
<dbReference type="SUPFAM" id="SSF55604">
    <property type="entry name" value="Glucose permease domain IIB"/>
    <property type="match status" value="1"/>
</dbReference>
<dbReference type="PANTHER" id="PTHR30175">
    <property type="entry name" value="PHOSPHOTRANSFERASE SYSTEM TRANSPORT PROTEIN"/>
    <property type="match status" value="1"/>
</dbReference>
<evidence type="ECO:0000256" key="17">
    <source>
        <dbReference type="SAM" id="Phobius"/>
    </source>
</evidence>
<sequence>MAYEELSKQIFDNVGGDTNIDTAWHCATRLRFILKDESKANTEAIEALDGVVTVVQAGGQYQVVIGNNVGEVYDALVALDPRLGSVDEESAPTEKKKLTAKGAFDSFIGFISGSFTPFLGAMAGAGILKGLLSLFVVLHWMTPNTGAYQVWYAAADGIFYFLPIILAFTSARQLKVNQFVTVSIAMALVYPTMVALTSSHNQINFFGIPIVATTYTSTVIPILLVVFLQKYLEPLFNKLWHESVRNILTPLCVLMILVPLTFIVVGPISTAISNALAGLVLMLYKNVRIISGLVLGGFWEVFVIFGVHWAFVPVMMNNLTKWGYDPLVPILLPAVLAQAGAAFAVFLKTKDEKMKGLAGSNTITSIFGITEPTVYGITLKMKKPFYCAAIAGGIGGAIVAASGVHANSVGLVSVLTIPTFISKGFGISLIGDVLAFILATVFTIMWGGINDSKQPAVAASTAGVKSESKNQVSSTPQSRAETILSPLTGQVISLKDVKDEVFSSGAMGAGIAIEPTEGVVVAPADGTIQMVFPTGHAVGLLTDNGAEILIHIGMDTVQLDGKGFEILVKKDEHVKAGQILVKFDIQTIKDAGLQITTPIVITNSKNYDEVNVMAKGEVKQKDLLLDLE</sequence>
<dbReference type="GO" id="GO:0015771">
    <property type="term" value="P:trehalose transport"/>
    <property type="evidence" value="ECO:0007669"/>
    <property type="project" value="TreeGrafter"/>
</dbReference>
<evidence type="ECO:0000259" key="20">
    <source>
        <dbReference type="PROSITE" id="PS51103"/>
    </source>
</evidence>
<evidence type="ECO:0000259" key="18">
    <source>
        <dbReference type="PROSITE" id="PS51093"/>
    </source>
</evidence>
<feature type="transmembrane region" description="Helical" evidence="17">
    <location>
        <begin position="425"/>
        <end position="446"/>
    </location>
</feature>
<keyword evidence="3" id="KW-1003">Cell membrane</keyword>
<evidence type="ECO:0000256" key="16">
    <source>
        <dbReference type="PROSITE-ProRule" id="PRU00421"/>
    </source>
</evidence>
<keyword evidence="4" id="KW-0762">Sugar transport</keyword>
<comment type="catalytic activity">
    <reaction evidence="13">
        <text>N(pros)-phospho-L-histidyl-[protein](out) + sucrose = sucrose 6(G)-phosphate(in) + L-histidyl-[protein]</text>
        <dbReference type="Rhea" id="RHEA:49236"/>
        <dbReference type="Rhea" id="RHEA-COMP:9745"/>
        <dbReference type="Rhea" id="RHEA-COMP:9746"/>
        <dbReference type="ChEBI" id="CHEBI:17992"/>
        <dbReference type="ChEBI" id="CHEBI:29979"/>
        <dbReference type="ChEBI" id="CHEBI:64837"/>
        <dbReference type="ChEBI" id="CHEBI:91002"/>
        <dbReference type="EC" id="2.7.1.211"/>
    </reaction>
</comment>
<proteinExistence type="predicted"/>
<feature type="domain" description="PTS EIIB type-1" evidence="19">
    <location>
        <begin position="4"/>
        <end position="86"/>
    </location>
</feature>
<evidence type="ECO:0000256" key="9">
    <source>
        <dbReference type="ARBA" id="ARBA00022989"/>
    </source>
</evidence>
<dbReference type="InterPro" id="IPR003352">
    <property type="entry name" value="PTS_EIIC"/>
</dbReference>
<evidence type="ECO:0000313" key="21">
    <source>
        <dbReference type="EMBL" id="BDR56806.1"/>
    </source>
</evidence>
<dbReference type="CDD" id="cd00212">
    <property type="entry name" value="PTS_IIB_glc"/>
    <property type="match status" value="1"/>
</dbReference>
<accession>A0AAU9DF11</accession>
<dbReference type="EC" id="2.7.1.211" evidence="11"/>
<evidence type="ECO:0000256" key="5">
    <source>
        <dbReference type="ARBA" id="ARBA00022679"/>
    </source>
</evidence>
<dbReference type="NCBIfam" id="TIGR00830">
    <property type="entry name" value="PTBA"/>
    <property type="match status" value="1"/>
</dbReference>
<dbReference type="SUPFAM" id="SSF51261">
    <property type="entry name" value="Duplicated hybrid motif"/>
    <property type="match status" value="1"/>
</dbReference>
<dbReference type="InterPro" id="IPR001127">
    <property type="entry name" value="PTS_EIIA_1_perm"/>
</dbReference>
<evidence type="ECO:0000313" key="22">
    <source>
        <dbReference type="Proteomes" id="UP001321804"/>
    </source>
</evidence>
<name>A0AAU9DF11_9LACO</name>
<dbReference type="InterPro" id="IPR036878">
    <property type="entry name" value="Glu_permease_IIB"/>
</dbReference>
<evidence type="ECO:0000256" key="15">
    <source>
        <dbReference type="ARBA" id="ARBA00081008"/>
    </source>
</evidence>
<dbReference type="PANTHER" id="PTHR30175:SF1">
    <property type="entry name" value="PTS SYSTEM ARBUTIN-, CELLOBIOSE-, AND SALICIN-SPECIFIC EIIBC COMPONENT-RELATED"/>
    <property type="match status" value="1"/>
</dbReference>
<keyword evidence="8" id="KW-0418">Kinase</keyword>
<dbReference type="GO" id="GO:0008982">
    <property type="term" value="F:protein-N(PI)-phosphohistidine-sugar phosphotransferase activity"/>
    <property type="evidence" value="ECO:0007669"/>
    <property type="project" value="InterPro"/>
</dbReference>
<dbReference type="Gene3D" id="2.70.70.10">
    <property type="entry name" value="Glucose Permease (Domain IIA)"/>
    <property type="match status" value="1"/>
</dbReference>
<dbReference type="InterPro" id="IPR011297">
    <property type="entry name" value="PTS_IIABC_b_glu"/>
</dbReference>
<dbReference type="Gene3D" id="3.30.1360.60">
    <property type="entry name" value="Glucose permease domain IIB"/>
    <property type="match status" value="1"/>
</dbReference>
<keyword evidence="5" id="KW-0808">Transferase</keyword>
<keyword evidence="6" id="KW-0598">Phosphotransferase system</keyword>
<dbReference type="EMBL" id="AP026801">
    <property type="protein sequence ID" value="BDR56806.1"/>
    <property type="molecule type" value="Genomic_DNA"/>
</dbReference>
<keyword evidence="2" id="KW-0813">Transport</keyword>
<feature type="transmembrane region" description="Helical" evidence="17">
    <location>
        <begin position="327"/>
        <end position="347"/>
    </location>
</feature>
<evidence type="ECO:0000256" key="8">
    <source>
        <dbReference type="ARBA" id="ARBA00022777"/>
    </source>
</evidence>
<comment type="function">
    <text evidence="12">The phosphoenolpyruvate-dependent sugar phosphotransferase system (sugar PTS), a major carbohydrate active transport system, catalyzes the phosphorylation of incoming sugar substrates concomitantly with their translocation across the cell membrane. This system is involved in sucrose transport.</text>
</comment>
<dbReference type="FunFam" id="3.30.1360.60:FF:000001">
    <property type="entry name" value="PTS system glucose-specific IIBC component PtsG"/>
    <property type="match status" value="1"/>
</dbReference>
<dbReference type="InterPro" id="IPR050558">
    <property type="entry name" value="PTS_Sugar-Specific_Components"/>
</dbReference>
<evidence type="ECO:0000259" key="19">
    <source>
        <dbReference type="PROSITE" id="PS51098"/>
    </source>
</evidence>
<dbReference type="KEGG" id="xak:KIMC2_13680"/>
<dbReference type="Pfam" id="PF00367">
    <property type="entry name" value="PTS_EIIB"/>
    <property type="match status" value="1"/>
</dbReference>